<dbReference type="Gene3D" id="3.30.310.20">
    <property type="entry name" value="DNA-3-methyladenine glycosylase AlkA, N-terminal domain"/>
    <property type="match status" value="1"/>
</dbReference>
<keyword evidence="8" id="KW-1185">Reference proteome</keyword>
<dbReference type="InterPro" id="IPR012904">
    <property type="entry name" value="OGG_N"/>
</dbReference>
<feature type="domain" description="HhH-GPD" evidence="6">
    <location>
        <begin position="133"/>
        <end position="298"/>
    </location>
</feature>
<keyword evidence="5" id="KW-0234">DNA repair</keyword>
<evidence type="ECO:0000259" key="6">
    <source>
        <dbReference type="SMART" id="SM00478"/>
    </source>
</evidence>
<dbReference type="SMART" id="SM00478">
    <property type="entry name" value="ENDO3c"/>
    <property type="match status" value="1"/>
</dbReference>
<dbReference type="Gene3D" id="1.10.340.30">
    <property type="entry name" value="Hypothetical protein, domain 2"/>
    <property type="match status" value="1"/>
</dbReference>
<comment type="catalytic activity">
    <reaction evidence="1">
        <text>Hydrolysis of alkylated DNA, releasing 3-methyladenine, 3-methylguanine, 7-methylguanine and 7-methyladenine.</text>
        <dbReference type="EC" id="3.2.2.21"/>
    </reaction>
</comment>
<dbReference type="InterPro" id="IPR011257">
    <property type="entry name" value="DNA_glycosylase"/>
</dbReference>
<organism evidence="7 8">
    <name type="scientific">Paenibacillus agricola</name>
    <dbReference type="NCBI Taxonomy" id="2716264"/>
    <lineage>
        <taxon>Bacteria</taxon>
        <taxon>Bacillati</taxon>
        <taxon>Bacillota</taxon>
        <taxon>Bacilli</taxon>
        <taxon>Bacillales</taxon>
        <taxon>Paenibacillaceae</taxon>
        <taxon>Paenibacillus</taxon>
    </lineage>
</organism>
<keyword evidence="3" id="KW-0227">DNA damage</keyword>
<dbReference type="CDD" id="cd00056">
    <property type="entry name" value="ENDO3c"/>
    <property type="match status" value="1"/>
</dbReference>
<comment type="caution">
    <text evidence="7">The sequence shown here is derived from an EMBL/GenBank/DDBJ whole genome shotgun (WGS) entry which is preliminary data.</text>
</comment>
<dbReference type="InterPro" id="IPR051912">
    <property type="entry name" value="Alkylbase_DNA_Glycosylase/TA"/>
</dbReference>
<dbReference type="EMBL" id="JAAOIW010000005">
    <property type="protein sequence ID" value="NHN31112.1"/>
    <property type="molecule type" value="Genomic_DNA"/>
</dbReference>
<dbReference type="Proteomes" id="UP001165962">
    <property type="component" value="Unassembled WGS sequence"/>
</dbReference>
<dbReference type="InterPro" id="IPR003265">
    <property type="entry name" value="HhH-GPD_domain"/>
</dbReference>
<evidence type="ECO:0000256" key="2">
    <source>
        <dbReference type="ARBA" id="ARBA00012000"/>
    </source>
</evidence>
<dbReference type="PANTHER" id="PTHR43003">
    <property type="entry name" value="DNA-3-METHYLADENINE GLYCOSYLASE"/>
    <property type="match status" value="1"/>
</dbReference>
<dbReference type="SUPFAM" id="SSF48150">
    <property type="entry name" value="DNA-glycosylase"/>
    <property type="match status" value="1"/>
</dbReference>
<evidence type="ECO:0000313" key="7">
    <source>
        <dbReference type="EMBL" id="NHN31112.1"/>
    </source>
</evidence>
<accession>A0ABX0J4P8</accession>
<evidence type="ECO:0000313" key="8">
    <source>
        <dbReference type="Proteomes" id="UP001165962"/>
    </source>
</evidence>
<protein>
    <recommendedName>
        <fullName evidence="2">DNA-3-methyladenine glycosylase II</fullName>
        <ecNumber evidence="2">3.2.2.21</ecNumber>
    </recommendedName>
</protein>
<dbReference type="Pfam" id="PF00730">
    <property type="entry name" value="HhH-GPD"/>
    <property type="match status" value="1"/>
</dbReference>
<dbReference type="RefSeq" id="WP_166150854.1">
    <property type="nucleotide sequence ID" value="NZ_JAAOIW010000005.1"/>
</dbReference>
<dbReference type="Pfam" id="PF07934">
    <property type="entry name" value="OGG_N"/>
    <property type="match status" value="1"/>
</dbReference>
<dbReference type="EC" id="3.2.2.21" evidence="2"/>
<gene>
    <name evidence="7" type="ORF">G9U52_14830</name>
</gene>
<evidence type="ECO:0000256" key="5">
    <source>
        <dbReference type="ARBA" id="ARBA00023204"/>
    </source>
</evidence>
<keyword evidence="4" id="KW-0378">Hydrolase</keyword>
<dbReference type="InterPro" id="IPR037046">
    <property type="entry name" value="AlkA_N_sf"/>
</dbReference>
<sequence length="298" mass="34395">MIEIAVPKPFSFAENINYLSRSPKECMFQVADHKIYKLIPQVDKPLLIEISCNDDSNLLIHYRGDELPASSDEPTRSMVIQYVREWFDLDTDLTLFYEMASQDPLLKQVIKQFYGLRNMGITDFFEALCWGIIGQQINLSYAYTLKKRFVEAYGEYVEWNHHKYWLFPSPQTIASLTVSDLTSLQMSARKSEYLIGVAQLVSGGSLSKQLLLDLKDYKEAEKLLVDIRGIGPWTANYVLMRCLRFPAAFPIADVGLHNAIKHLTGAENKPTLAEIRQLSSTWTNWESYATFYLWRTLY</sequence>
<reference evidence="7" key="1">
    <citation type="submission" date="2020-03" db="EMBL/GenBank/DDBJ databases">
        <title>Draft sequencing of Paenibacilllus sp. S3N08.</title>
        <authorList>
            <person name="Kim D.-U."/>
        </authorList>
    </citation>
    <scope>NUCLEOTIDE SEQUENCE</scope>
    <source>
        <strain evidence="7">S3N08</strain>
    </source>
</reference>
<dbReference type="PANTHER" id="PTHR43003:SF12">
    <property type="entry name" value="DNA-3-METHYLADENINE GLYCOSYLASE"/>
    <property type="match status" value="1"/>
</dbReference>
<evidence type="ECO:0000256" key="4">
    <source>
        <dbReference type="ARBA" id="ARBA00022801"/>
    </source>
</evidence>
<evidence type="ECO:0000256" key="1">
    <source>
        <dbReference type="ARBA" id="ARBA00000086"/>
    </source>
</evidence>
<dbReference type="Gene3D" id="1.10.1670.10">
    <property type="entry name" value="Helix-hairpin-Helix base-excision DNA repair enzymes (C-terminal)"/>
    <property type="match status" value="1"/>
</dbReference>
<proteinExistence type="predicted"/>
<evidence type="ECO:0000256" key="3">
    <source>
        <dbReference type="ARBA" id="ARBA00022763"/>
    </source>
</evidence>
<name>A0ABX0J4P8_9BACL</name>
<dbReference type="InterPro" id="IPR023170">
    <property type="entry name" value="HhH_base_excis_C"/>
</dbReference>